<organism evidence="11">
    <name type="scientific">Mucochytrium quahogii</name>
    <dbReference type="NCBI Taxonomy" id="96639"/>
    <lineage>
        <taxon>Eukaryota</taxon>
        <taxon>Sar</taxon>
        <taxon>Stramenopiles</taxon>
        <taxon>Bigyra</taxon>
        <taxon>Labyrinthulomycetes</taxon>
        <taxon>Thraustochytrida</taxon>
        <taxon>Thraustochytriidae</taxon>
        <taxon>Mucochytrium</taxon>
    </lineage>
</organism>
<comment type="similarity">
    <text evidence="2">Belongs to the ABC transporter superfamily. ABCG family. PDR (TC 3.A.1.205) subfamily.</text>
</comment>
<evidence type="ECO:0000259" key="10">
    <source>
        <dbReference type="PROSITE" id="PS50893"/>
    </source>
</evidence>
<feature type="transmembrane region" description="Helical" evidence="9">
    <location>
        <begin position="1232"/>
        <end position="1253"/>
    </location>
</feature>
<feature type="transmembrane region" description="Helical" evidence="9">
    <location>
        <begin position="470"/>
        <end position="492"/>
    </location>
</feature>
<dbReference type="PROSITE" id="PS50893">
    <property type="entry name" value="ABC_TRANSPORTER_2"/>
    <property type="match status" value="2"/>
</dbReference>
<keyword evidence="7 9" id="KW-1133">Transmembrane helix</keyword>
<dbReference type="Pfam" id="PF00005">
    <property type="entry name" value="ABC_tran"/>
    <property type="match status" value="2"/>
</dbReference>
<dbReference type="PROSITE" id="PS00211">
    <property type="entry name" value="ABC_TRANSPORTER_1"/>
    <property type="match status" value="1"/>
</dbReference>
<keyword evidence="6" id="KW-0067">ATP-binding</keyword>
<dbReference type="GO" id="GO:0140359">
    <property type="term" value="F:ABC-type transporter activity"/>
    <property type="evidence" value="ECO:0007669"/>
    <property type="project" value="InterPro"/>
</dbReference>
<feature type="transmembrane region" description="Helical" evidence="9">
    <location>
        <begin position="1117"/>
        <end position="1139"/>
    </location>
</feature>
<dbReference type="InterPro" id="IPR043926">
    <property type="entry name" value="ABCG_dom"/>
</dbReference>
<comment type="subcellular location">
    <subcellularLocation>
        <location evidence="1">Membrane</location>
        <topology evidence="1">Multi-pass membrane protein</topology>
    </subcellularLocation>
</comment>
<evidence type="ECO:0000256" key="3">
    <source>
        <dbReference type="ARBA" id="ARBA00022448"/>
    </source>
</evidence>
<proteinExistence type="inferred from homology"/>
<dbReference type="InterPro" id="IPR013525">
    <property type="entry name" value="ABC2_TM"/>
</dbReference>
<gene>
    <name evidence="11" type="ORF">QSP1433_LOCUS13800</name>
</gene>
<protein>
    <recommendedName>
        <fullName evidence="10">ABC transporter domain-containing protein</fullName>
    </recommendedName>
</protein>
<evidence type="ECO:0000313" key="11">
    <source>
        <dbReference type="EMBL" id="CAD9699108.1"/>
    </source>
</evidence>
<keyword evidence="3" id="KW-0813">Transport</keyword>
<dbReference type="InterPro" id="IPR017871">
    <property type="entry name" value="ABC_transporter-like_CS"/>
</dbReference>
<evidence type="ECO:0000256" key="4">
    <source>
        <dbReference type="ARBA" id="ARBA00022692"/>
    </source>
</evidence>
<dbReference type="InterPro" id="IPR003593">
    <property type="entry name" value="AAA+_ATPase"/>
</dbReference>
<keyword evidence="5" id="KW-0547">Nucleotide-binding</keyword>
<feature type="domain" description="ABC transporter" evidence="10">
    <location>
        <begin position="767"/>
        <end position="1007"/>
    </location>
</feature>
<dbReference type="Pfam" id="PF01061">
    <property type="entry name" value="ABC2_membrane"/>
    <property type="match status" value="2"/>
</dbReference>
<name>A0A7S2SG27_9STRA</name>
<evidence type="ECO:0000256" key="8">
    <source>
        <dbReference type="ARBA" id="ARBA00023136"/>
    </source>
</evidence>
<dbReference type="InterPro" id="IPR034003">
    <property type="entry name" value="ABCG_PDR_2"/>
</dbReference>
<feature type="transmembrane region" description="Helical" evidence="9">
    <location>
        <begin position="683"/>
        <end position="710"/>
    </location>
</feature>
<feature type="transmembrane region" description="Helical" evidence="9">
    <location>
        <begin position="1265"/>
        <end position="1293"/>
    </location>
</feature>
<accession>A0A7S2SG27</accession>
<reference evidence="11" key="1">
    <citation type="submission" date="2021-01" db="EMBL/GenBank/DDBJ databases">
        <authorList>
            <person name="Corre E."/>
            <person name="Pelletier E."/>
            <person name="Niang G."/>
            <person name="Scheremetjew M."/>
            <person name="Finn R."/>
            <person name="Kale V."/>
            <person name="Holt S."/>
            <person name="Cochrane G."/>
            <person name="Meng A."/>
            <person name="Brown T."/>
            <person name="Cohen L."/>
        </authorList>
    </citation>
    <scope>NUCLEOTIDE SEQUENCE</scope>
    <source>
        <strain evidence="11">NY070348D</strain>
    </source>
</reference>
<sequence>MENNRAFQDVKVNIDEEEAVPAVERNNASIRVARTSSNALATAQDSILMQRLESDNSVVVSKPTYSAIDTTNVETMMKGGLGRFYEKLLHHKHAKEYNYGVHFKNLAFRAKLKIRPAQTLSSYLAQPFVKVTGRTVSEMKTVLHPMSGELAPGSLTLMIGGPGSGKTTLLKALAGQIPCNKAKNAFVEINGVDILEVSKQTKIIGFVPQKDEHYPTLTVKETLEFARTCHMGKQQSDRLAELRTEFIMRLLGISHRADTIVGSAAAGIRGVSGGERKRVTIGEALVGEQGFVVMDEMNTGLDSQATLDVVKSMRSWCDVLGGTCVISMLQPQNDVLEVFDSVMLLNAGHLVYNGPIKNVVDHFAKIGLSPPEHTSISDWLLESICGHPEPEHLAQHYENAFSKKALKVCRDLKTVVEEGLDDEELVAESSSKAALSPIVLNSKDGFALSFAEDLGVVFARQWKLNLRNTSLNVSLVIEALVVGLLLGCSFFRVTNIQLLYGLLFYLSSALIRQAWQVIPIVVDCRDIFYKHRDLNMHRTSTFVVSLAVAQLPQNIGAVILLNTIVYFMANLAGGNFVSYLLTTALLILLQQGLRAWMTFFAAASSNANTAQAISAVFVVLALLFSGFILTFPLIEPWFVFIYWVNPLAWGLRSLVQIEFSSDYYGSNTNSFLGLYSFSTDLSFIWIGALVLAGYYIIFGFFFTSVAFHVVRPAQNYLFRTDVEGEEVCELTLSDFDEDEPHGAIVSDPNSIVVELESEETNFVPRSLTVKNLRYAVKTEANEKLELLQGVTAHFPAGTLTCLMGSSGAGKTTLMDVIAGRKTGGEINGDILINGRRMDKISFARIVGYCEQFDTQSPTMTVWESLVFSARLRRVLEKDARSHEAWCEEQLGLLKMSSMKHLRIGGLGIEQRKRLSIAQELSANPSILFLDEPTSGLDAQGAMLCVKAIKKVAQSGRTVFCTIHQPSTEIFREFESLLLLKRGGQIVFYGKLGENFSNLVHYFESIPNTPRIAPQENPASYMLRVIGAGIAMEGVPRPDYAQAYNNSELCLEQAKQVEEVLERVAYEDELILSGQASEDLMRKVSEKKSKFATSTLVQLWECYWRTQRVYFRSPEYTAIRLILSVLIGVFLGGVYFQLGFETKDKVQSQVGIIYLAMDMIGIVSMILVVPITFREREVMERETSSSYYARWVHGITLFAVELPYILLTVMLYVLPSYWMIGLNPTATSFLYHYFGWCVFIIITTFEGIFLSFALPTATVAQVSIGILTGVFNIFSGFLLPFKTIPSALLLFYYVNSDTYVLNTLNVDAFASCPWSFSEIQNNPALATESTSCTLVQDANQTVSEFVVSTYNFNPARRYIDVVVLGVWITVVFISTLLSVQYISYIKR</sequence>
<evidence type="ECO:0000256" key="6">
    <source>
        <dbReference type="ARBA" id="ARBA00022840"/>
    </source>
</evidence>
<dbReference type="GO" id="GO:0016020">
    <property type="term" value="C:membrane"/>
    <property type="evidence" value="ECO:0007669"/>
    <property type="project" value="UniProtKB-SubCell"/>
</dbReference>
<feature type="transmembrane region" description="Helical" evidence="9">
    <location>
        <begin position="615"/>
        <end position="644"/>
    </location>
</feature>
<dbReference type="InterPro" id="IPR027417">
    <property type="entry name" value="P-loop_NTPase"/>
</dbReference>
<evidence type="ECO:0000256" key="5">
    <source>
        <dbReference type="ARBA" id="ARBA00022741"/>
    </source>
</evidence>
<dbReference type="PANTHER" id="PTHR19241">
    <property type="entry name" value="ATP-BINDING CASSETTE TRANSPORTER"/>
    <property type="match status" value="1"/>
</dbReference>
<keyword evidence="8 9" id="KW-0472">Membrane</keyword>
<dbReference type="EMBL" id="HBHK01021680">
    <property type="protein sequence ID" value="CAD9699108.1"/>
    <property type="molecule type" value="Transcribed_RNA"/>
</dbReference>
<dbReference type="SUPFAM" id="SSF52540">
    <property type="entry name" value="P-loop containing nucleoside triphosphate hydrolases"/>
    <property type="match status" value="2"/>
</dbReference>
<dbReference type="GO" id="GO:0016887">
    <property type="term" value="F:ATP hydrolysis activity"/>
    <property type="evidence" value="ECO:0007669"/>
    <property type="project" value="InterPro"/>
</dbReference>
<dbReference type="GO" id="GO:0005524">
    <property type="term" value="F:ATP binding"/>
    <property type="evidence" value="ECO:0007669"/>
    <property type="project" value="UniProtKB-KW"/>
</dbReference>
<feature type="transmembrane region" description="Helical" evidence="9">
    <location>
        <begin position="498"/>
        <end position="522"/>
    </location>
</feature>
<dbReference type="SMART" id="SM00382">
    <property type="entry name" value="AAA"/>
    <property type="match status" value="2"/>
</dbReference>
<dbReference type="Pfam" id="PF19055">
    <property type="entry name" value="ABC2_membrane_7"/>
    <property type="match status" value="1"/>
</dbReference>
<feature type="transmembrane region" description="Helical" evidence="9">
    <location>
        <begin position="1151"/>
        <end position="1172"/>
    </location>
</feature>
<dbReference type="Gene3D" id="3.40.50.300">
    <property type="entry name" value="P-loop containing nucleotide triphosphate hydrolases"/>
    <property type="match status" value="2"/>
</dbReference>
<evidence type="ECO:0000256" key="2">
    <source>
        <dbReference type="ARBA" id="ARBA00006012"/>
    </source>
</evidence>
<dbReference type="InterPro" id="IPR003439">
    <property type="entry name" value="ABC_transporter-like_ATP-bd"/>
</dbReference>
<evidence type="ECO:0000256" key="1">
    <source>
        <dbReference type="ARBA" id="ARBA00004141"/>
    </source>
</evidence>
<evidence type="ECO:0000256" key="9">
    <source>
        <dbReference type="SAM" id="Phobius"/>
    </source>
</evidence>
<feature type="transmembrane region" description="Helical" evidence="9">
    <location>
        <begin position="1193"/>
        <end position="1212"/>
    </location>
</feature>
<keyword evidence="4 9" id="KW-0812">Transmembrane</keyword>
<evidence type="ECO:0000256" key="7">
    <source>
        <dbReference type="ARBA" id="ARBA00022989"/>
    </source>
</evidence>
<feature type="transmembrane region" description="Helical" evidence="9">
    <location>
        <begin position="1357"/>
        <end position="1381"/>
    </location>
</feature>
<dbReference type="CDD" id="cd03232">
    <property type="entry name" value="ABCG_PDR_domain2"/>
    <property type="match status" value="1"/>
</dbReference>
<feature type="domain" description="ABC transporter" evidence="10">
    <location>
        <begin position="101"/>
        <end position="372"/>
    </location>
</feature>